<reference evidence="5" key="2">
    <citation type="submission" date="2020-05" db="UniProtKB">
        <authorList>
            <consortium name="EnsemblMetazoa"/>
        </authorList>
    </citation>
    <scope>IDENTIFICATION</scope>
    <source>
        <strain evidence="5">FAR1</strain>
    </source>
</reference>
<organism evidence="5 6">
    <name type="scientific">Anopheles farauti</name>
    <dbReference type="NCBI Taxonomy" id="69004"/>
    <lineage>
        <taxon>Eukaryota</taxon>
        <taxon>Metazoa</taxon>
        <taxon>Ecdysozoa</taxon>
        <taxon>Arthropoda</taxon>
        <taxon>Hexapoda</taxon>
        <taxon>Insecta</taxon>
        <taxon>Pterygota</taxon>
        <taxon>Neoptera</taxon>
        <taxon>Endopterygota</taxon>
        <taxon>Diptera</taxon>
        <taxon>Nematocera</taxon>
        <taxon>Culicoidea</taxon>
        <taxon>Culicidae</taxon>
        <taxon>Anophelinae</taxon>
        <taxon>Anopheles</taxon>
    </lineage>
</organism>
<sequence>MYPKSMVNSCNTPAPPVYTAACHECTGMPRFSMPPTPTPPPYLLIGSLRQEFSNQALKAVQVMKTHHLLPHDMLQYETHSQHRMVVFSEMTQTTIVNPAVSQYWTHPTPRFCDSIHLFNSVGATPTTTYMPSSNRHAVTQSPPVTSTFDTNLGSRGLGNNVTANSNAGSERDRNGNREVPNFQNARQATNNNQVLDQLHDLLKIALDGCKKAETLAANHQKRPCFKKIDSLCARLKQDLLKPGNVMSNIRSQGLAWAVKDFIFVFTRIMNAWIIIKGYTNSDQEELSSIQRELCPNFLQAFGHWHAATYKLIQSIITSFINLNKLAKAQRCGDVHFPKASEPMKPSNDDELSNDPFDGAVEADTPNMVDGTYYRTGIYNTGLGAPPGYENLSKSAKRKHDIRLKDEKTSILRSSKTEEDMKHHKFRLNSSDSSELTAKTVEPIKTEDYQDKKFVSKRINWVLDKVRAIDEAQYFYCLNFSKNYFPDYHLVASTTLDLRAIYMKNESGQYSSLVELLDDFQIILHTCNRYITASTAFDLWIPHQEHVPDFWKPISRVEIEHFPKMATFVEKMERLMDVVRKLDL</sequence>
<keyword evidence="6" id="KW-1185">Reference proteome</keyword>
<dbReference type="SUPFAM" id="SSF47370">
    <property type="entry name" value="Bromodomain"/>
    <property type="match status" value="1"/>
</dbReference>
<feature type="domain" description="Bromo" evidence="4">
    <location>
        <begin position="466"/>
        <end position="537"/>
    </location>
</feature>
<feature type="compositionally biased region" description="Polar residues" evidence="3">
    <location>
        <begin position="129"/>
        <end position="168"/>
    </location>
</feature>
<dbReference type="EnsemblMetazoa" id="AFAF001851-RA">
    <property type="protein sequence ID" value="AFAF001851-PA"/>
    <property type="gene ID" value="AFAF001851"/>
</dbReference>
<proteinExistence type="predicted"/>
<evidence type="ECO:0000259" key="4">
    <source>
        <dbReference type="PROSITE" id="PS50014"/>
    </source>
</evidence>
<dbReference type="Gene3D" id="1.20.920.10">
    <property type="entry name" value="Bromodomain-like"/>
    <property type="match status" value="1"/>
</dbReference>
<evidence type="ECO:0000256" key="1">
    <source>
        <dbReference type="ARBA" id="ARBA00023117"/>
    </source>
</evidence>
<name>A0A182Q2L2_9DIPT</name>
<evidence type="ECO:0000256" key="3">
    <source>
        <dbReference type="SAM" id="MobiDB-lite"/>
    </source>
</evidence>
<dbReference type="PROSITE" id="PS50014">
    <property type="entry name" value="BROMODOMAIN_2"/>
    <property type="match status" value="1"/>
</dbReference>
<dbReference type="VEuPathDB" id="VectorBase:AFAF001851"/>
<dbReference type="InterPro" id="IPR001487">
    <property type="entry name" value="Bromodomain"/>
</dbReference>
<evidence type="ECO:0000256" key="2">
    <source>
        <dbReference type="PROSITE-ProRule" id="PRU00035"/>
    </source>
</evidence>
<dbReference type="STRING" id="69004.A0A182Q2L2"/>
<keyword evidence="1 2" id="KW-0103">Bromodomain</keyword>
<dbReference type="Proteomes" id="UP000075886">
    <property type="component" value="Unassembled WGS sequence"/>
</dbReference>
<accession>A0A182Q2L2</accession>
<reference evidence="6" key="1">
    <citation type="submission" date="2014-01" db="EMBL/GenBank/DDBJ databases">
        <title>The Genome Sequence of Anopheles farauti FAR1 (V2).</title>
        <authorList>
            <consortium name="The Broad Institute Genomics Platform"/>
            <person name="Neafsey D.E."/>
            <person name="Besansky N."/>
            <person name="Howell P."/>
            <person name="Walton C."/>
            <person name="Young S.K."/>
            <person name="Zeng Q."/>
            <person name="Gargeya S."/>
            <person name="Fitzgerald M."/>
            <person name="Haas B."/>
            <person name="Abouelleil A."/>
            <person name="Allen A.W."/>
            <person name="Alvarado L."/>
            <person name="Arachchi H.M."/>
            <person name="Berlin A.M."/>
            <person name="Chapman S.B."/>
            <person name="Gainer-Dewar J."/>
            <person name="Goldberg J."/>
            <person name="Griggs A."/>
            <person name="Gujja S."/>
            <person name="Hansen M."/>
            <person name="Howarth C."/>
            <person name="Imamovic A."/>
            <person name="Ireland A."/>
            <person name="Larimer J."/>
            <person name="McCowan C."/>
            <person name="Murphy C."/>
            <person name="Pearson M."/>
            <person name="Poon T.W."/>
            <person name="Priest M."/>
            <person name="Roberts A."/>
            <person name="Saif S."/>
            <person name="Shea T."/>
            <person name="Sisk P."/>
            <person name="Sykes S."/>
            <person name="Wortman J."/>
            <person name="Nusbaum C."/>
            <person name="Birren B."/>
        </authorList>
    </citation>
    <scope>NUCLEOTIDE SEQUENCE [LARGE SCALE GENOMIC DNA]</scope>
    <source>
        <strain evidence="6">FAR1</strain>
    </source>
</reference>
<feature type="region of interest" description="Disordered" evidence="3">
    <location>
        <begin position="129"/>
        <end position="178"/>
    </location>
</feature>
<dbReference type="EMBL" id="AXCN02000765">
    <property type="status" value="NOT_ANNOTATED_CDS"/>
    <property type="molecule type" value="Genomic_DNA"/>
</dbReference>
<protein>
    <recommendedName>
        <fullName evidence="4">Bromo domain-containing protein</fullName>
    </recommendedName>
</protein>
<dbReference type="AlphaFoldDB" id="A0A182Q2L2"/>
<dbReference type="Pfam" id="PF00439">
    <property type="entry name" value="Bromodomain"/>
    <property type="match status" value="1"/>
</dbReference>
<evidence type="ECO:0000313" key="6">
    <source>
        <dbReference type="Proteomes" id="UP000075886"/>
    </source>
</evidence>
<evidence type="ECO:0000313" key="5">
    <source>
        <dbReference type="EnsemblMetazoa" id="AFAF001851-PA"/>
    </source>
</evidence>
<dbReference type="InterPro" id="IPR036427">
    <property type="entry name" value="Bromodomain-like_sf"/>
</dbReference>